<evidence type="ECO:0000313" key="3">
    <source>
        <dbReference type="EMBL" id="PZG21746.1"/>
    </source>
</evidence>
<reference evidence="2 4" key="1">
    <citation type="submission" date="2018-01" db="EMBL/GenBank/DDBJ databases">
        <title>Draft genome sequence of Nonomuraea sp. KC333.</title>
        <authorList>
            <person name="Sahin N."/>
            <person name="Saygin H."/>
            <person name="Ay H."/>
        </authorList>
    </citation>
    <scope>NUCLEOTIDE SEQUENCE [LARGE SCALE GENOMIC DNA]</scope>
    <source>
        <strain evidence="2 4">KC333</strain>
    </source>
</reference>
<name>A0A2W2DYL6_9ACTN</name>
<dbReference type="EMBL" id="POUD01000333">
    <property type="protein sequence ID" value="PZG06250.1"/>
    <property type="molecule type" value="Genomic_DNA"/>
</dbReference>
<dbReference type="EMBL" id="POUD01000014">
    <property type="protein sequence ID" value="PZG21746.1"/>
    <property type="molecule type" value="Genomic_DNA"/>
</dbReference>
<evidence type="ECO:0000256" key="1">
    <source>
        <dbReference type="SAM" id="SignalP"/>
    </source>
</evidence>
<protein>
    <submittedName>
        <fullName evidence="2">Uncharacterized protein</fullName>
    </submittedName>
</protein>
<evidence type="ECO:0000313" key="4">
    <source>
        <dbReference type="Proteomes" id="UP000249304"/>
    </source>
</evidence>
<feature type="chain" id="PRO_5036057712" evidence="1">
    <location>
        <begin position="29"/>
        <end position="150"/>
    </location>
</feature>
<dbReference type="Proteomes" id="UP000249304">
    <property type="component" value="Unassembled WGS sequence"/>
</dbReference>
<keyword evidence="1" id="KW-0732">Signal</keyword>
<proteinExistence type="predicted"/>
<sequence>MSKLRSLLAGTVLAGAVVAGVAAAPAQAATTSASTASSFSKHWFEGYSGYGRGESSGHRSYYKGFYYYANGRYYFDVDVWDRDRDREKTYVDFWYHDGRGWHQGHRLVTGGHGKFRFSYSARGGFDGYKFRIGEGQVGRYDWSSYANRSW</sequence>
<organism evidence="2 4">
    <name type="scientific">Nonomuraea aridisoli</name>
    <dbReference type="NCBI Taxonomy" id="2070368"/>
    <lineage>
        <taxon>Bacteria</taxon>
        <taxon>Bacillati</taxon>
        <taxon>Actinomycetota</taxon>
        <taxon>Actinomycetes</taxon>
        <taxon>Streptosporangiales</taxon>
        <taxon>Streptosporangiaceae</taxon>
        <taxon>Nonomuraea</taxon>
    </lineage>
</organism>
<dbReference type="RefSeq" id="WP_111176772.1">
    <property type="nucleotide sequence ID" value="NZ_POUD01000014.1"/>
</dbReference>
<dbReference type="AlphaFoldDB" id="A0A2W2DYL6"/>
<evidence type="ECO:0000313" key="2">
    <source>
        <dbReference type="EMBL" id="PZG06250.1"/>
    </source>
</evidence>
<comment type="caution">
    <text evidence="2">The sequence shown here is derived from an EMBL/GenBank/DDBJ whole genome shotgun (WGS) entry which is preliminary data.</text>
</comment>
<gene>
    <name evidence="3" type="ORF">C1J01_05690</name>
    <name evidence="2" type="ORF">C1J01_42590</name>
</gene>
<keyword evidence="4" id="KW-1185">Reference proteome</keyword>
<dbReference type="OrthoDB" id="3537787at2"/>
<feature type="signal peptide" evidence="1">
    <location>
        <begin position="1"/>
        <end position="28"/>
    </location>
</feature>
<accession>A0A2W2DYL6</accession>